<dbReference type="InterPro" id="IPR036398">
    <property type="entry name" value="CA_dom_sf"/>
</dbReference>
<name>A0A1R2B0Y8_9CILI</name>
<dbReference type="GO" id="GO:0006730">
    <property type="term" value="P:one-carbon metabolic process"/>
    <property type="evidence" value="ECO:0007669"/>
    <property type="project" value="TreeGrafter"/>
</dbReference>
<dbReference type="GO" id="GO:0004089">
    <property type="term" value="F:carbonate dehydratase activity"/>
    <property type="evidence" value="ECO:0007669"/>
    <property type="project" value="InterPro"/>
</dbReference>
<dbReference type="InterPro" id="IPR001148">
    <property type="entry name" value="CA_dom"/>
</dbReference>
<evidence type="ECO:0000313" key="3">
    <source>
        <dbReference type="EMBL" id="OMJ70452.1"/>
    </source>
</evidence>
<dbReference type="Pfam" id="PF00194">
    <property type="entry name" value="Carb_anhydrase"/>
    <property type="match status" value="1"/>
</dbReference>
<keyword evidence="1" id="KW-0812">Transmembrane</keyword>
<dbReference type="EMBL" id="MPUH01001086">
    <property type="protein sequence ID" value="OMJ70452.1"/>
    <property type="molecule type" value="Genomic_DNA"/>
</dbReference>
<dbReference type="GO" id="GO:0008270">
    <property type="term" value="F:zinc ion binding"/>
    <property type="evidence" value="ECO:0007669"/>
    <property type="project" value="InterPro"/>
</dbReference>
<evidence type="ECO:0000313" key="4">
    <source>
        <dbReference type="Proteomes" id="UP000187209"/>
    </source>
</evidence>
<dbReference type="PANTHER" id="PTHR18952:SF208">
    <property type="entry name" value="CARBONIC ANHYDRASE XA-RELATED"/>
    <property type="match status" value="1"/>
</dbReference>
<sequence>MLVSGDDYNYAQYGDDWICGVSLSPRDIDLNSTKVIESDDNYWSIDVKDYGDSDTTFTAYIKENIYLKLNRTESGTLRKVKNDDTVIDSYDLKEIRFHTPSEHTIAGNRSDLEVQLYHTNAAGNSLILSVLYNSKDNTDYKMKFFSNIEGTLENEKETDKANPIDVTGGYYKIKTFYNYVGTDTLPGCASTEWVIFGEVISLYKSQLEKISEHVSGNYKNPSKWPDVGVTYYYADISFSTIISIGLLSLFLVS</sequence>
<feature type="domain" description="Alpha-carbonic anhydrase" evidence="2">
    <location>
        <begin position="6"/>
        <end position="253"/>
    </location>
</feature>
<reference evidence="3 4" key="1">
    <citation type="submission" date="2016-11" db="EMBL/GenBank/DDBJ databases">
        <title>The macronuclear genome of Stentor coeruleus: a giant cell with tiny introns.</title>
        <authorList>
            <person name="Slabodnick M."/>
            <person name="Ruby J.G."/>
            <person name="Reiff S.B."/>
            <person name="Swart E.C."/>
            <person name="Gosai S."/>
            <person name="Prabakaran S."/>
            <person name="Witkowska E."/>
            <person name="Larue G.E."/>
            <person name="Fisher S."/>
            <person name="Freeman R.M."/>
            <person name="Gunawardena J."/>
            <person name="Chu W."/>
            <person name="Stover N.A."/>
            <person name="Gregory B.D."/>
            <person name="Nowacki M."/>
            <person name="Derisi J."/>
            <person name="Roy S.W."/>
            <person name="Marshall W.F."/>
            <person name="Sood P."/>
        </authorList>
    </citation>
    <scope>NUCLEOTIDE SEQUENCE [LARGE SCALE GENOMIC DNA]</scope>
    <source>
        <strain evidence="3">WM001</strain>
    </source>
</reference>
<keyword evidence="1" id="KW-0472">Membrane</keyword>
<dbReference type="PROSITE" id="PS51144">
    <property type="entry name" value="ALPHA_CA_2"/>
    <property type="match status" value="1"/>
</dbReference>
<proteinExistence type="predicted"/>
<organism evidence="3 4">
    <name type="scientific">Stentor coeruleus</name>
    <dbReference type="NCBI Taxonomy" id="5963"/>
    <lineage>
        <taxon>Eukaryota</taxon>
        <taxon>Sar</taxon>
        <taxon>Alveolata</taxon>
        <taxon>Ciliophora</taxon>
        <taxon>Postciliodesmatophora</taxon>
        <taxon>Heterotrichea</taxon>
        <taxon>Heterotrichida</taxon>
        <taxon>Stentoridae</taxon>
        <taxon>Stentor</taxon>
    </lineage>
</organism>
<dbReference type="PANTHER" id="PTHR18952">
    <property type="entry name" value="CARBONIC ANHYDRASE"/>
    <property type="match status" value="1"/>
</dbReference>
<dbReference type="OrthoDB" id="429145at2759"/>
<evidence type="ECO:0000259" key="2">
    <source>
        <dbReference type="PROSITE" id="PS51144"/>
    </source>
</evidence>
<dbReference type="AlphaFoldDB" id="A0A1R2B0Y8"/>
<feature type="transmembrane region" description="Helical" evidence="1">
    <location>
        <begin position="231"/>
        <end position="252"/>
    </location>
</feature>
<keyword evidence="4" id="KW-1185">Reference proteome</keyword>
<protein>
    <recommendedName>
        <fullName evidence="2">Alpha-carbonic anhydrase domain-containing protein</fullName>
    </recommendedName>
</protein>
<gene>
    <name evidence="3" type="ORF">SteCoe_31573</name>
</gene>
<dbReference type="SMART" id="SM01057">
    <property type="entry name" value="Carb_anhydrase"/>
    <property type="match status" value="1"/>
</dbReference>
<dbReference type="Proteomes" id="UP000187209">
    <property type="component" value="Unassembled WGS sequence"/>
</dbReference>
<accession>A0A1R2B0Y8</accession>
<dbReference type="Gene3D" id="3.10.200.10">
    <property type="entry name" value="Alpha carbonic anhydrase"/>
    <property type="match status" value="1"/>
</dbReference>
<dbReference type="SUPFAM" id="SSF51069">
    <property type="entry name" value="Carbonic anhydrase"/>
    <property type="match status" value="1"/>
</dbReference>
<comment type="caution">
    <text evidence="3">The sequence shown here is derived from an EMBL/GenBank/DDBJ whole genome shotgun (WGS) entry which is preliminary data.</text>
</comment>
<dbReference type="InterPro" id="IPR023561">
    <property type="entry name" value="Carbonic_anhydrase_a-class"/>
</dbReference>
<evidence type="ECO:0000256" key="1">
    <source>
        <dbReference type="SAM" id="Phobius"/>
    </source>
</evidence>
<keyword evidence="1" id="KW-1133">Transmembrane helix</keyword>